<keyword evidence="10" id="KW-1185">Reference proteome</keyword>
<gene>
    <name evidence="9" type="ORF">BINO364_LOCUS9727</name>
</gene>
<name>A0A8J9V2D5_9NEOP</name>
<keyword evidence="5" id="KW-0479">Metal-binding</keyword>
<dbReference type="EMBL" id="OV170224">
    <property type="protein sequence ID" value="CAH0723962.1"/>
    <property type="molecule type" value="Genomic_DNA"/>
</dbReference>
<keyword evidence="2" id="KW-0004">4Fe-4S</keyword>
<evidence type="ECO:0000313" key="9">
    <source>
        <dbReference type="EMBL" id="CAH0723962.1"/>
    </source>
</evidence>
<proteinExistence type="predicted"/>
<dbReference type="GO" id="GO:0006270">
    <property type="term" value="P:DNA replication initiation"/>
    <property type="evidence" value="ECO:0007669"/>
    <property type="project" value="TreeGrafter"/>
</dbReference>
<dbReference type="AlphaFoldDB" id="A0A8J9V2D5"/>
<dbReference type="Gene3D" id="1.20.930.80">
    <property type="match status" value="1"/>
</dbReference>
<evidence type="ECO:0000256" key="6">
    <source>
        <dbReference type="ARBA" id="ARBA00023004"/>
    </source>
</evidence>
<evidence type="ECO:0000259" key="8">
    <source>
        <dbReference type="Pfam" id="PF04104"/>
    </source>
</evidence>
<feature type="domain" description="DNA primase large subunit C-terminal" evidence="8">
    <location>
        <begin position="227"/>
        <end position="381"/>
    </location>
</feature>
<organism evidence="9 10">
    <name type="scientific">Brenthis ino</name>
    <name type="common">lesser marbled fritillary</name>
    <dbReference type="NCBI Taxonomy" id="405034"/>
    <lineage>
        <taxon>Eukaryota</taxon>
        <taxon>Metazoa</taxon>
        <taxon>Ecdysozoa</taxon>
        <taxon>Arthropoda</taxon>
        <taxon>Hexapoda</taxon>
        <taxon>Insecta</taxon>
        <taxon>Pterygota</taxon>
        <taxon>Neoptera</taxon>
        <taxon>Endopterygota</taxon>
        <taxon>Lepidoptera</taxon>
        <taxon>Glossata</taxon>
        <taxon>Ditrysia</taxon>
        <taxon>Papilionoidea</taxon>
        <taxon>Nymphalidae</taxon>
        <taxon>Heliconiinae</taxon>
        <taxon>Argynnini</taxon>
        <taxon>Brenthis</taxon>
    </lineage>
</organism>
<dbReference type="GO" id="GO:0005658">
    <property type="term" value="C:alpha DNA polymerase:primase complex"/>
    <property type="evidence" value="ECO:0007669"/>
    <property type="project" value="TreeGrafter"/>
</dbReference>
<feature type="non-terminal residue" evidence="9">
    <location>
        <position position="410"/>
    </location>
</feature>
<keyword evidence="4" id="KW-0235">DNA replication</keyword>
<keyword evidence="6" id="KW-0408">Iron</keyword>
<dbReference type="GO" id="GO:0051539">
    <property type="term" value="F:4 iron, 4 sulfur cluster binding"/>
    <property type="evidence" value="ECO:0007669"/>
    <property type="project" value="UniProtKB-KW"/>
</dbReference>
<evidence type="ECO:0000256" key="2">
    <source>
        <dbReference type="ARBA" id="ARBA00022485"/>
    </source>
</evidence>
<evidence type="ECO:0000256" key="3">
    <source>
        <dbReference type="ARBA" id="ARBA00022515"/>
    </source>
</evidence>
<sequence>MPIYLLETLVNKRLEYLKSVFKTQGLVYSEYMIDGSVYDIVGHFMLCIIVILEDNADFTQFFIKAEEILFKYRLKALLAYDLRCFAKKLLRQIRKIESNFSLLDPLRKLCQHLLLKHTVHHISSISCCDNCSKHFLQVYFTHCLSFIADRQVELKQGLALIPCSKWKNYLISLFKTNLKNRVCYTNLDTLRHDPRIIDLLHKVRKSMILQKTYNINILMSYEVDNASKLFPPCMLNLHQHLRQKHRLSHDQRFCYSLFLKDVGMPVNQAISFWKAEYEKSPNGKHNCCHNWERDEKRFMYGIRHLYGLEGGRKHYQSQNCQFIQAADASCSEGGCPFKSFDEKALLKVLEINETDYLFEQIKNLQKNRQYNSACISYMQSKFLINLSNNCDLALNFKPIKYFMLASNKVL</sequence>
<dbReference type="Proteomes" id="UP000838878">
    <property type="component" value="Chromosome 4"/>
</dbReference>
<dbReference type="OrthoDB" id="421393at2759"/>
<dbReference type="InterPro" id="IPR007238">
    <property type="entry name" value="DNA_primase_lsu_euk/arc"/>
</dbReference>
<dbReference type="GO" id="GO:0006269">
    <property type="term" value="P:DNA replication, synthesis of primer"/>
    <property type="evidence" value="ECO:0007669"/>
    <property type="project" value="UniProtKB-KW"/>
</dbReference>
<accession>A0A8J9V2D5</accession>
<dbReference type="GO" id="GO:0046872">
    <property type="term" value="F:metal ion binding"/>
    <property type="evidence" value="ECO:0007669"/>
    <property type="project" value="UniProtKB-KW"/>
</dbReference>
<dbReference type="InterPro" id="IPR058560">
    <property type="entry name" value="DNA_primase_C"/>
</dbReference>
<dbReference type="Pfam" id="PF26466">
    <property type="entry name" value="DNA_primase_lrg_N"/>
    <property type="match status" value="1"/>
</dbReference>
<keyword evidence="3" id="KW-0639">Primosome</keyword>
<reference evidence="9" key="1">
    <citation type="submission" date="2021-12" db="EMBL/GenBank/DDBJ databases">
        <authorList>
            <person name="Martin H S."/>
        </authorList>
    </citation>
    <scope>NUCLEOTIDE SEQUENCE</scope>
</reference>
<dbReference type="PANTHER" id="PTHR10537:SF4">
    <property type="entry name" value="DNA PRIMASE LARGE SUBUNIT"/>
    <property type="match status" value="1"/>
</dbReference>
<evidence type="ECO:0000256" key="7">
    <source>
        <dbReference type="ARBA" id="ARBA00023014"/>
    </source>
</evidence>
<evidence type="ECO:0000256" key="5">
    <source>
        <dbReference type="ARBA" id="ARBA00022723"/>
    </source>
</evidence>
<comment type="cofactor">
    <cofactor evidence="1">
        <name>[4Fe-4S] cluster</name>
        <dbReference type="ChEBI" id="CHEBI:49883"/>
    </cofactor>
</comment>
<dbReference type="Pfam" id="PF04104">
    <property type="entry name" value="DNA_primase_lrg"/>
    <property type="match status" value="1"/>
</dbReference>
<evidence type="ECO:0000256" key="4">
    <source>
        <dbReference type="ARBA" id="ARBA00022705"/>
    </source>
</evidence>
<keyword evidence="7" id="KW-0411">Iron-sulfur</keyword>
<dbReference type="PANTHER" id="PTHR10537">
    <property type="entry name" value="DNA PRIMASE LARGE SUBUNIT"/>
    <property type="match status" value="1"/>
</dbReference>
<protein>
    <recommendedName>
        <fullName evidence="8">DNA primase large subunit C-terminal domain-containing protein</fullName>
    </recommendedName>
</protein>
<evidence type="ECO:0000313" key="10">
    <source>
        <dbReference type="Proteomes" id="UP000838878"/>
    </source>
</evidence>
<evidence type="ECO:0000256" key="1">
    <source>
        <dbReference type="ARBA" id="ARBA00001966"/>
    </source>
</evidence>